<protein>
    <recommendedName>
        <fullName evidence="3">DUF4262 domain-containing protein</fullName>
    </recommendedName>
</protein>
<dbReference type="Proteomes" id="UP001251524">
    <property type="component" value="Unassembled WGS sequence"/>
</dbReference>
<accession>A0ABU1W900</accession>
<dbReference type="Pfam" id="PF14081">
    <property type="entry name" value="DUF4262"/>
    <property type="match status" value="1"/>
</dbReference>
<evidence type="ECO:0000313" key="1">
    <source>
        <dbReference type="EMBL" id="MDR7134068.1"/>
    </source>
</evidence>
<proteinExistence type="predicted"/>
<gene>
    <name evidence="1" type="ORF">J2X06_001252</name>
</gene>
<evidence type="ECO:0000313" key="2">
    <source>
        <dbReference type="Proteomes" id="UP001251524"/>
    </source>
</evidence>
<reference evidence="1 2" key="1">
    <citation type="submission" date="2023-07" db="EMBL/GenBank/DDBJ databases">
        <title>Sorghum-associated microbial communities from plants grown in Nebraska, USA.</title>
        <authorList>
            <person name="Schachtman D."/>
        </authorList>
    </citation>
    <scope>NUCLEOTIDE SEQUENCE [LARGE SCALE GENOMIC DNA]</scope>
    <source>
        <strain evidence="1 2">BE198</strain>
    </source>
</reference>
<comment type="caution">
    <text evidence="1">The sequence shown here is derived from an EMBL/GenBank/DDBJ whole genome shotgun (WGS) entry which is preliminary data.</text>
</comment>
<dbReference type="EMBL" id="JAVDVY010000001">
    <property type="protein sequence ID" value="MDR7134068.1"/>
    <property type="molecule type" value="Genomic_DNA"/>
</dbReference>
<name>A0ABU1W900_9GAMM</name>
<dbReference type="InterPro" id="IPR025358">
    <property type="entry name" value="DUF4262"/>
</dbReference>
<organism evidence="1 2">
    <name type="scientific">Lysobacter niastensis</name>
    <dbReference type="NCBI Taxonomy" id="380629"/>
    <lineage>
        <taxon>Bacteria</taxon>
        <taxon>Pseudomonadati</taxon>
        <taxon>Pseudomonadota</taxon>
        <taxon>Gammaproteobacteria</taxon>
        <taxon>Lysobacterales</taxon>
        <taxon>Lysobacteraceae</taxon>
        <taxon>Lysobacter</taxon>
    </lineage>
</organism>
<keyword evidence="2" id="KW-1185">Reference proteome</keyword>
<dbReference type="RefSeq" id="WP_310059727.1">
    <property type="nucleotide sequence ID" value="NZ_JAVDVY010000001.1"/>
</dbReference>
<evidence type="ECO:0008006" key="3">
    <source>
        <dbReference type="Google" id="ProtNLM"/>
    </source>
</evidence>
<sequence>MGGDLTTLDQKIADDIREYGWHCLHVFPTQDGQDCFTYSIGFSESYGAPEVLIFGLERQKAHSLLDECARLFRDGHAISPDIEDPNILAGGYMVVFRPVRQDCFREYLGGALRHYRGRPFGAVVMFLPDREHRFPWQPGYDYIPADEPLAIV</sequence>